<feature type="coiled-coil region" evidence="1">
    <location>
        <begin position="13"/>
        <end position="154"/>
    </location>
</feature>
<sequence length="482" mass="56760">MEFKPHQSHLDYKKKLEELRNNFLKKIEALEGQIEKLNAEKEELKISYKKTLKEMKEKHAKELDVMENTHVHEIFQAFTEQEVLEKKIEELRKDYMEKLNEEEDNLFRTMNIKLACDKQLQEQKDKLQQVEAMVKELQEKLESGFNDAQLLQELQAEKETCSDFKTKMNLMKQQFVKIKEEMQLQNFEFNMLKEEMQRLHNQLKNGKKLKSLRKVKKLNNTFQEQEINLQDIVEMHEQNKIENEVALTSINNQLYGLIHGQNRLTGQTAEPDLEPVKTRIEEKTLFFRKLMAEMAELNARNQEALLKMRKKLKVRNTRILVERIKADIQTCSDFIQQPQKLKMNFVKLFKRYIKGEDNPYIKPRPFEPRLPAAPNPKKRIVDGTEDQDTNPGDSRKHSWTMKIDAGVSILNDSSQKFGGYPMMLPQMLGTRSQRFRTAIQIMKQGQDEQQSSSCKPSTLDDPRVESFSRKLTSIAISMISMS</sequence>
<evidence type="ECO:0000256" key="2">
    <source>
        <dbReference type="SAM" id="MobiDB-lite"/>
    </source>
</evidence>
<feature type="region of interest" description="Disordered" evidence="2">
    <location>
        <begin position="360"/>
        <end position="398"/>
    </location>
</feature>
<gene>
    <name evidence="3" type="ORF">Q7C36_021753</name>
</gene>
<dbReference type="PANTHER" id="PTHR32215">
    <property type="entry name" value="CILIA- AND FLAGELLA-ASSOCIATED PROTEIN 57"/>
    <property type="match status" value="1"/>
</dbReference>
<dbReference type="InterPro" id="IPR052993">
    <property type="entry name" value="CFA-57"/>
</dbReference>
<dbReference type="AlphaFoldDB" id="A0AA88IJI9"/>
<reference evidence="3" key="1">
    <citation type="submission" date="2023-08" db="EMBL/GenBank/DDBJ databases">
        <title>Pelteobagrus vachellii genome.</title>
        <authorList>
            <person name="Liu H."/>
        </authorList>
    </citation>
    <scope>NUCLEOTIDE SEQUENCE</scope>
    <source>
        <strain evidence="3">PRFRI_2022a</strain>
        <tissue evidence="3">Muscle</tissue>
    </source>
</reference>
<proteinExistence type="predicted"/>
<feature type="compositionally biased region" description="Polar residues" evidence="2">
    <location>
        <begin position="447"/>
        <end position="456"/>
    </location>
</feature>
<organism evidence="3 4">
    <name type="scientific">Tachysurus vachellii</name>
    <name type="common">Darkbarbel catfish</name>
    <name type="synonym">Pelteobagrus vachellii</name>
    <dbReference type="NCBI Taxonomy" id="175792"/>
    <lineage>
        <taxon>Eukaryota</taxon>
        <taxon>Metazoa</taxon>
        <taxon>Chordata</taxon>
        <taxon>Craniata</taxon>
        <taxon>Vertebrata</taxon>
        <taxon>Euteleostomi</taxon>
        <taxon>Actinopterygii</taxon>
        <taxon>Neopterygii</taxon>
        <taxon>Teleostei</taxon>
        <taxon>Ostariophysi</taxon>
        <taxon>Siluriformes</taxon>
        <taxon>Bagridae</taxon>
        <taxon>Tachysurus</taxon>
    </lineage>
</organism>
<protein>
    <submittedName>
        <fullName evidence="3">Uncharacterized protein</fullName>
    </submittedName>
</protein>
<accession>A0AA88IJI9</accession>
<feature type="region of interest" description="Disordered" evidence="2">
    <location>
        <begin position="442"/>
        <end position="465"/>
    </location>
</feature>
<feature type="coiled-coil region" evidence="1">
    <location>
        <begin position="189"/>
        <end position="235"/>
    </location>
</feature>
<keyword evidence="1" id="KW-0175">Coiled coil</keyword>
<dbReference type="PANTHER" id="PTHR32215:SF0">
    <property type="entry name" value="CILIA- AND FLAGELLA-ASSOCIATED PROTEIN 57"/>
    <property type="match status" value="1"/>
</dbReference>
<name>A0AA88IJI9_TACVA</name>
<comment type="caution">
    <text evidence="3">The sequence shown here is derived from an EMBL/GenBank/DDBJ whole genome shotgun (WGS) entry which is preliminary data.</text>
</comment>
<evidence type="ECO:0000313" key="3">
    <source>
        <dbReference type="EMBL" id="KAK2817820.1"/>
    </source>
</evidence>
<evidence type="ECO:0000256" key="1">
    <source>
        <dbReference type="SAM" id="Coils"/>
    </source>
</evidence>
<dbReference type="Proteomes" id="UP001187315">
    <property type="component" value="Unassembled WGS sequence"/>
</dbReference>
<keyword evidence="4" id="KW-1185">Reference proteome</keyword>
<dbReference type="EMBL" id="JAVHJS010000024">
    <property type="protein sequence ID" value="KAK2817820.1"/>
    <property type="molecule type" value="Genomic_DNA"/>
</dbReference>
<evidence type="ECO:0000313" key="4">
    <source>
        <dbReference type="Proteomes" id="UP001187315"/>
    </source>
</evidence>